<organism evidence="7 8">
    <name type="scientific">Palleronia caenipelagi</name>
    <dbReference type="NCBI Taxonomy" id="2489174"/>
    <lineage>
        <taxon>Bacteria</taxon>
        <taxon>Pseudomonadati</taxon>
        <taxon>Pseudomonadota</taxon>
        <taxon>Alphaproteobacteria</taxon>
        <taxon>Rhodobacterales</taxon>
        <taxon>Roseobacteraceae</taxon>
        <taxon>Palleronia</taxon>
    </lineage>
</organism>
<gene>
    <name evidence="7" type="ORF">FEV53_01105</name>
</gene>
<dbReference type="FunFam" id="1.10.10.10:FF:000001">
    <property type="entry name" value="LysR family transcriptional regulator"/>
    <property type="match status" value="1"/>
</dbReference>
<evidence type="ECO:0000256" key="4">
    <source>
        <dbReference type="ARBA" id="ARBA00023159"/>
    </source>
</evidence>
<reference evidence="7 8" key="1">
    <citation type="submission" date="2019-06" db="EMBL/GenBank/DDBJ databases">
        <title>Paenimaribius caenipelagi gen. nov., sp. nov., isolated from a tidal flat.</title>
        <authorList>
            <person name="Yoon J.-H."/>
        </authorList>
    </citation>
    <scope>NUCLEOTIDE SEQUENCE [LARGE SCALE GENOMIC DNA]</scope>
    <source>
        <strain evidence="7 8">JBTF-M29</strain>
    </source>
</reference>
<proteinExistence type="inferred from homology"/>
<dbReference type="EMBL" id="VFSV01000002">
    <property type="protein sequence ID" value="TRD23186.1"/>
    <property type="molecule type" value="Genomic_DNA"/>
</dbReference>
<dbReference type="InterPro" id="IPR005119">
    <property type="entry name" value="LysR_subst-bd"/>
</dbReference>
<evidence type="ECO:0000256" key="1">
    <source>
        <dbReference type="ARBA" id="ARBA00009437"/>
    </source>
</evidence>
<evidence type="ECO:0000259" key="6">
    <source>
        <dbReference type="PROSITE" id="PS50931"/>
    </source>
</evidence>
<dbReference type="Gene3D" id="3.40.190.10">
    <property type="entry name" value="Periplasmic binding protein-like II"/>
    <property type="match status" value="2"/>
</dbReference>
<dbReference type="PANTHER" id="PTHR30346">
    <property type="entry name" value="TRANSCRIPTIONAL DUAL REGULATOR HCAR-RELATED"/>
    <property type="match status" value="1"/>
</dbReference>
<protein>
    <submittedName>
        <fullName evidence="7">LysR family transcriptional regulator</fullName>
    </submittedName>
</protein>
<comment type="similarity">
    <text evidence="1">Belongs to the LysR transcriptional regulatory family.</text>
</comment>
<evidence type="ECO:0000256" key="3">
    <source>
        <dbReference type="ARBA" id="ARBA00023125"/>
    </source>
</evidence>
<keyword evidence="4" id="KW-0010">Activator</keyword>
<comment type="caution">
    <text evidence="7">The sequence shown here is derived from an EMBL/GenBank/DDBJ whole genome shotgun (WGS) entry which is preliminary data.</text>
</comment>
<dbReference type="PANTHER" id="PTHR30346:SF26">
    <property type="entry name" value="HYDROGEN PEROXIDE-INDUCIBLE GENES ACTIVATOR"/>
    <property type="match status" value="1"/>
</dbReference>
<evidence type="ECO:0000313" key="8">
    <source>
        <dbReference type="Proteomes" id="UP000318590"/>
    </source>
</evidence>
<dbReference type="GO" id="GO:0003700">
    <property type="term" value="F:DNA-binding transcription factor activity"/>
    <property type="evidence" value="ECO:0007669"/>
    <property type="project" value="InterPro"/>
</dbReference>
<dbReference type="PROSITE" id="PS50931">
    <property type="entry name" value="HTH_LYSR"/>
    <property type="match status" value="1"/>
</dbReference>
<keyword evidence="2" id="KW-0805">Transcription regulation</keyword>
<dbReference type="SUPFAM" id="SSF53850">
    <property type="entry name" value="Periplasmic binding protein-like II"/>
    <property type="match status" value="1"/>
</dbReference>
<dbReference type="Gene3D" id="1.10.10.10">
    <property type="entry name" value="Winged helix-like DNA-binding domain superfamily/Winged helix DNA-binding domain"/>
    <property type="match status" value="1"/>
</dbReference>
<dbReference type="SUPFAM" id="SSF46785">
    <property type="entry name" value="Winged helix' DNA-binding domain"/>
    <property type="match status" value="1"/>
</dbReference>
<dbReference type="AlphaFoldDB" id="A0A547QA13"/>
<accession>A0A547QA13</accession>
<dbReference type="PRINTS" id="PR00039">
    <property type="entry name" value="HTHLYSR"/>
</dbReference>
<evidence type="ECO:0000256" key="2">
    <source>
        <dbReference type="ARBA" id="ARBA00023015"/>
    </source>
</evidence>
<dbReference type="InterPro" id="IPR000847">
    <property type="entry name" value="LysR_HTH_N"/>
</dbReference>
<keyword evidence="5" id="KW-0804">Transcription</keyword>
<sequence>MKRLTLRHLRYFEALARHEHFGRTAEILSISQPALSVQIRELQEILGTDLLEKGSRRVVLTHTGRDFAVRAREILKDVDSLSEIGAGRAGELGGQLRLGVIPTIAPYLLPGIIARLQAEMPQIQLRPREAITERLIRDLRDGELDLALLALPISEPGLHEEPLFDEEFVFVRPAAEADRPMPPVEALREMRLLLLEEGHCFRDQALEVCALSPGVARDMMEGSSLTTLVQMVGAGIGVTLIPEMAVPLETRLADVAVARFATPRPTRSIGLVWRETSPFATEFRALASRMLPG</sequence>
<dbReference type="GO" id="GO:0032993">
    <property type="term" value="C:protein-DNA complex"/>
    <property type="evidence" value="ECO:0007669"/>
    <property type="project" value="TreeGrafter"/>
</dbReference>
<keyword evidence="3" id="KW-0238">DNA-binding</keyword>
<evidence type="ECO:0000313" key="7">
    <source>
        <dbReference type="EMBL" id="TRD23186.1"/>
    </source>
</evidence>
<dbReference type="Pfam" id="PF00126">
    <property type="entry name" value="HTH_1"/>
    <property type="match status" value="1"/>
</dbReference>
<dbReference type="Proteomes" id="UP000318590">
    <property type="component" value="Unassembled WGS sequence"/>
</dbReference>
<dbReference type="InterPro" id="IPR036388">
    <property type="entry name" value="WH-like_DNA-bd_sf"/>
</dbReference>
<evidence type="ECO:0000256" key="5">
    <source>
        <dbReference type="ARBA" id="ARBA00023163"/>
    </source>
</evidence>
<dbReference type="CDD" id="cd08411">
    <property type="entry name" value="PBP2_OxyR"/>
    <property type="match status" value="1"/>
</dbReference>
<dbReference type="GO" id="GO:0003677">
    <property type="term" value="F:DNA binding"/>
    <property type="evidence" value="ECO:0007669"/>
    <property type="project" value="UniProtKB-KW"/>
</dbReference>
<feature type="domain" description="HTH lysR-type" evidence="6">
    <location>
        <begin position="4"/>
        <end position="61"/>
    </location>
</feature>
<name>A0A547QA13_9RHOB</name>
<dbReference type="OrthoDB" id="9775392at2"/>
<keyword evidence="8" id="KW-1185">Reference proteome</keyword>
<dbReference type="RefSeq" id="WP_142832976.1">
    <property type="nucleotide sequence ID" value="NZ_VFSV01000002.1"/>
</dbReference>
<dbReference type="Pfam" id="PF03466">
    <property type="entry name" value="LysR_substrate"/>
    <property type="match status" value="1"/>
</dbReference>
<dbReference type="InterPro" id="IPR036390">
    <property type="entry name" value="WH_DNA-bd_sf"/>
</dbReference>